<dbReference type="EMBL" id="CM007654">
    <property type="protein sequence ID" value="ONI10292.1"/>
    <property type="molecule type" value="Genomic_DNA"/>
</dbReference>
<name>A0A251PFD0_PRUPE</name>
<keyword evidence="2" id="KW-1185">Reference proteome</keyword>
<evidence type="ECO:0000313" key="2">
    <source>
        <dbReference type="Proteomes" id="UP000006882"/>
    </source>
</evidence>
<organism evidence="1 2">
    <name type="scientific">Prunus persica</name>
    <name type="common">Peach</name>
    <name type="synonym">Amygdalus persica</name>
    <dbReference type="NCBI Taxonomy" id="3760"/>
    <lineage>
        <taxon>Eukaryota</taxon>
        <taxon>Viridiplantae</taxon>
        <taxon>Streptophyta</taxon>
        <taxon>Embryophyta</taxon>
        <taxon>Tracheophyta</taxon>
        <taxon>Spermatophyta</taxon>
        <taxon>Magnoliopsida</taxon>
        <taxon>eudicotyledons</taxon>
        <taxon>Gunneridae</taxon>
        <taxon>Pentapetalae</taxon>
        <taxon>rosids</taxon>
        <taxon>fabids</taxon>
        <taxon>Rosales</taxon>
        <taxon>Rosaceae</taxon>
        <taxon>Amygdaloideae</taxon>
        <taxon>Amygdaleae</taxon>
        <taxon>Prunus</taxon>
    </lineage>
</organism>
<evidence type="ECO:0000313" key="1">
    <source>
        <dbReference type="EMBL" id="ONI10292.1"/>
    </source>
</evidence>
<sequence length="61" mass="6535">MEGARCAMINGGNFSQSFNSGRLIPKRGQVKVAIVGVLLHSFSSIFSASSRRRGGDAHHFS</sequence>
<protein>
    <submittedName>
        <fullName evidence="1">Uncharacterized protein</fullName>
    </submittedName>
</protein>
<accession>A0A251PFD0</accession>
<dbReference type="PANTHER" id="PTHR36615:SF7">
    <property type="entry name" value="PROTEIN, PUTATIVE-RELATED"/>
    <property type="match status" value="1"/>
</dbReference>
<gene>
    <name evidence="1" type="ORF">PRUPE_4G039100</name>
</gene>
<dbReference type="Proteomes" id="UP000006882">
    <property type="component" value="Chromosome G4"/>
</dbReference>
<dbReference type="Gramene" id="ONI10292">
    <property type="protein sequence ID" value="ONI10292"/>
    <property type="gene ID" value="PRUPE_4G039100"/>
</dbReference>
<proteinExistence type="predicted"/>
<reference evidence="1 2" key="1">
    <citation type="journal article" date="2013" name="Nat. Genet.">
        <title>The high-quality draft genome of peach (Prunus persica) identifies unique patterns of genetic diversity, domestication and genome evolution.</title>
        <authorList>
            <consortium name="International Peach Genome Initiative"/>
            <person name="Verde I."/>
            <person name="Abbott A.G."/>
            <person name="Scalabrin S."/>
            <person name="Jung S."/>
            <person name="Shu S."/>
            <person name="Marroni F."/>
            <person name="Zhebentyayeva T."/>
            <person name="Dettori M.T."/>
            <person name="Grimwood J."/>
            <person name="Cattonaro F."/>
            <person name="Zuccolo A."/>
            <person name="Rossini L."/>
            <person name="Jenkins J."/>
            <person name="Vendramin E."/>
            <person name="Meisel L.A."/>
            <person name="Decroocq V."/>
            <person name="Sosinski B."/>
            <person name="Prochnik S."/>
            <person name="Mitros T."/>
            <person name="Policriti A."/>
            <person name="Cipriani G."/>
            <person name="Dondini L."/>
            <person name="Ficklin S."/>
            <person name="Goodstein D.M."/>
            <person name="Xuan P."/>
            <person name="Del Fabbro C."/>
            <person name="Aramini V."/>
            <person name="Copetti D."/>
            <person name="Gonzalez S."/>
            <person name="Horner D.S."/>
            <person name="Falchi R."/>
            <person name="Lucas S."/>
            <person name="Mica E."/>
            <person name="Maldonado J."/>
            <person name="Lazzari B."/>
            <person name="Bielenberg D."/>
            <person name="Pirona R."/>
            <person name="Miculan M."/>
            <person name="Barakat A."/>
            <person name="Testolin R."/>
            <person name="Stella A."/>
            <person name="Tartarini S."/>
            <person name="Tonutti P."/>
            <person name="Arus P."/>
            <person name="Orellana A."/>
            <person name="Wells C."/>
            <person name="Main D."/>
            <person name="Vizzotto G."/>
            <person name="Silva H."/>
            <person name="Salamini F."/>
            <person name="Schmutz J."/>
            <person name="Morgante M."/>
            <person name="Rokhsar D.S."/>
        </authorList>
    </citation>
    <scope>NUCLEOTIDE SEQUENCE [LARGE SCALE GENOMIC DNA]</scope>
    <source>
        <strain evidence="2">cv. Nemared</strain>
    </source>
</reference>
<dbReference type="PANTHER" id="PTHR36615">
    <property type="entry name" value="PROTEIN, PUTATIVE-RELATED"/>
    <property type="match status" value="1"/>
</dbReference>
<dbReference type="AlphaFoldDB" id="A0A251PFD0"/>